<evidence type="ECO:0000313" key="2">
    <source>
        <dbReference type="Proteomes" id="UP000024635"/>
    </source>
</evidence>
<sequence length="88" mass="10069">MQSSSTENNLSHVFQRFPRHASSVLRISGVEYEKVVEFLNVLFLIRKKNSHCDFLGSHGEWCQVGATLSRYPDRYPGLGKSRIRSSLI</sequence>
<keyword evidence="2" id="KW-1185">Reference proteome</keyword>
<proteinExistence type="predicted"/>
<protein>
    <submittedName>
        <fullName evidence="1">Uncharacterized protein</fullName>
    </submittedName>
</protein>
<organism evidence="1 2">
    <name type="scientific">Ancylostoma ceylanicum</name>
    <dbReference type="NCBI Taxonomy" id="53326"/>
    <lineage>
        <taxon>Eukaryota</taxon>
        <taxon>Metazoa</taxon>
        <taxon>Ecdysozoa</taxon>
        <taxon>Nematoda</taxon>
        <taxon>Chromadorea</taxon>
        <taxon>Rhabditida</taxon>
        <taxon>Rhabditina</taxon>
        <taxon>Rhabditomorpha</taxon>
        <taxon>Strongyloidea</taxon>
        <taxon>Ancylostomatidae</taxon>
        <taxon>Ancylostomatinae</taxon>
        <taxon>Ancylostoma</taxon>
    </lineage>
</organism>
<name>A0A016VVZ4_9BILA</name>
<evidence type="ECO:0000313" key="1">
    <source>
        <dbReference type="EMBL" id="EYC31784.1"/>
    </source>
</evidence>
<reference evidence="2" key="1">
    <citation type="journal article" date="2015" name="Nat. Genet.">
        <title>The genome and transcriptome of the zoonotic hookworm Ancylostoma ceylanicum identify infection-specific gene families.</title>
        <authorList>
            <person name="Schwarz E.M."/>
            <person name="Hu Y."/>
            <person name="Antoshechkin I."/>
            <person name="Miller M.M."/>
            <person name="Sternberg P.W."/>
            <person name="Aroian R.V."/>
        </authorList>
    </citation>
    <scope>NUCLEOTIDE SEQUENCE</scope>
    <source>
        <strain evidence="2">HY135</strain>
    </source>
</reference>
<gene>
    <name evidence="1" type="primary">Acey_s0003.g1236</name>
    <name evidence="1" type="ORF">Y032_0003g1236</name>
</gene>
<accession>A0A016VVZ4</accession>
<dbReference type="Proteomes" id="UP000024635">
    <property type="component" value="Unassembled WGS sequence"/>
</dbReference>
<dbReference type="EMBL" id="JARK01001339">
    <property type="protein sequence ID" value="EYC31784.1"/>
    <property type="molecule type" value="Genomic_DNA"/>
</dbReference>
<comment type="caution">
    <text evidence="1">The sequence shown here is derived from an EMBL/GenBank/DDBJ whole genome shotgun (WGS) entry which is preliminary data.</text>
</comment>
<dbReference type="AlphaFoldDB" id="A0A016VVZ4"/>